<evidence type="ECO:0000256" key="7">
    <source>
        <dbReference type="ARBA" id="ARBA00022741"/>
    </source>
</evidence>
<proteinExistence type="inferred from homology"/>
<dbReference type="PANTHER" id="PTHR33540:SF2">
    <property type="entry name" value="TRNA THREONYLCARBAMOYLADENOSINE BIOSYNTHESIS PROTEIN TSAE"/>
    <property type="match status" value="1"/>
</dbReference>
<dbReference type="SUPFAM" id="SSF52540">
    <property type="entry name" value="P-loop containing nucleoside triphosphate hydrolases"/>
    <property type="match status" value="1"/>
</dbReference>
<keyword evidence="6" id="KW-0479">Metal-binding</keyword>
<evidence type="ECO:0000256" key="2">
    <source>
        <dbReference type="ARBA" id="ARBA00007599"/>
    </source>
</evidence>
<evidence type="ECO:0000256" key="8">
    <source>
        <dbReference type="ARBA" id="ARBA00022840"/>
    </source>
</evidence>
<accession>A0A4R8A5S7</accession>
<evidence type="ECO:0000256" key="6">
    <source>
        <dbReference type="ARBA" id="ARBA00022723"/>
    </source>
</evidence>
<dbReference type="EMBL" id="SODD01000006">
    <property type="protein sequence ID" value="TDW25101.1"/>
    <property type="molecule type" value="Genomic_DNA"/>
</dbReference>
<gene>
    <name evidence="11" type="ORF">EDD63_10642</name>
</gene>
<comment type="caution">
    <text evidence="11">The sequence shown here is derived from an EMBL/GenBank/DDBJ whole genome shotgun (WGS) entry which is preliminary data.</text>
</comment>
<keyword evidence="12" id="KW-1185">Reference proteome</keyword>
<comment type="subcellular location">
    <subcellularLocation>
        <location evidence="1">Cytoplasm</location>
    </subcellularLocation>
</comment>
<evidence type="ECO:0000256" key="1">
    <source>
        <dbReference type="ARBA" id="ARBA00004496"/>
    </source>
</evidence>
<dbReference type="InterPro" id="IPR027417">
    <property type="entry name" value="P-loop_NTPase"/>
</dbReference>
<keyword evidence="8" id="KW-0067">ATP-binding</keyword>
<name>A0A4R8A5S7_9FIRM</name>
<evidence type="ECO:0000256" key="4">
    <source>
        <dbReference type="ARBA" id="ARBA00022490"/>
    </source>
</evidence>
<dbReference type="Gene3D" id="3.40.50.300">
    <property type="entry name" value="P-loop containing nucleotide triphosphate hydrolases"/>
    <property type="match status" value="1"/>
</dbReference>
<organism evidence="11 12">
    <name type="scientific">Breznakia blatticola</name>
    <dbReference type="NCBI Taxonomy" id="1754012"/>
    <lineage>
        <taxon>Bacteria</taxon>
        <taxon>Bacillati</taxon>
        <taxon>Bacillota</taxon>
        <taxon>Erysipelotrichia</taxon>
        <taxon>Erysipelotrichales</taxon>
        <taxon>Erysipelotrichaceae</taxon>
        <taxon>Breznakia</taxon>
    </lineage>
</organism>
<evidence type="ECO:0000256" key="3">
    <source>
        <dbReference type="ARBA" id="ARBA00019010"/>
    </source>
</evidence>
<keyword evidence="4" id="KW-0963">Cytoplasm</keyword>
<dbReference type="RefSeq" id="WP_134168351.1">
    <property type="nucleotide sequence ID" value="NZ_SODD01000006.1"/>
</dbReference>
<keyword evidence="7" id="KW-0547">Nucleotide-binding</keyword>
<protein>
    <recommendedName>
        <fullName evidence="3">tRNA threonylcarbamoyladenosine biosynthesis protein TsaE</fullName>
    </recommendedName>
    <alternativeName>
        <fullName evidence="10">t(6)A37 threonylcarbamoyladenosine biosynthesis protein TsaE</fullName>
    </alternativeName>
</protein>
<evidence type="ECO:0000313" key="12">
    <source>
        <dbReference type="Proteomes" id="UP000294743"/>
    </source>
</evidence>
<evidence type="ECO:0000256" key="5">
    <source>
        <dbReference type="ARBA" id="ARBA00022694"/>
    </source>
</evidence>
<dbReference type="PANTHER" id="PTHR33540">
    <property type="entry name" value="TRNA THREONYLCARBAMOYLADENOSINE BIOSYNTHESIS PROTEIN TSAE"/>
    <property type="match status" value="1"/>
</dbReference>
<keyword evidence="9" id="KW-0460">Magnesium</keyword>
<dbReference type="AlphaFoldDB" id="A0A4R8A5S7"/>
<dbReference type="GO" id="GO:0005524">
    <property type="term" value="F:ATP binding"/>
    <property type="evidence" value="ECO:0007669"/>
    <property type="project" value="UniProtKB-KW"/>
</dbReference>
<sequence>MKTVRVKSIEETNALANKIATLLEGDGLICMAGDLGAGKTTFTKALGKALGIDDVITSPTFNILKIYDGEPMLYHIDAYRLEGIQQDLGFEEVFDENGIKVVEWYDYINDVLPSERLEIHIALDGEDRLFQVSGIGKKYQEIEEVL</sequence>
<comment type="similarity">
    <text evidence="2">Belongs to the TsaE family.</text>
</comment>
<dbReference type="Proteomes" id="UP000294743">
    <property type="component" value="Unassembled WGS sequence"/>
</dbReference>
<dbReference type="InterPro" id="IPR003442">
    <property type="entry name" value="T6A_TsaE"/>
</dbReference>
<dbReference type="OrthoDB" id="9815896at2"/>
<keyword evidence="5" id="KW-0819">tRNA processing</keyword>
<dbReference type="GO" id="GO:0005737">
    <property type="term" value="C:cytoplasm"/>
    <property type="evidence" value="ECO:0007669"/>
    <property type="project" value="UniProtKB-SubCell"/>
</dbReference>
<evidence type="ECO:0000256" key="10">
    <source>
        <dbReference type="ARBA" id="ARBA00032441"/>
    </source>
</evidence>
<dbReference type="NCBIfam" id="TIGR00150">
    <property type="entry name" value="T6A_YjeE"/>
    <property type="match status" value="1"/>
</dbReference>
<reference evidence="11 12" key="1">
    <citation type="submission" date="2019-03" db="EMBL/GenBank/DDBJ databases">
        <title>Genomic Encyclopedia of Type Strains, Phase IV (KMG-IV): sequencing the most valuable type-strain genomes for metagenomic binning, comparative biology and taxonomic classification.</title>
        <authorList>
            <person name="Goeker M."/>
        </authorList>
    </citation>
    <scope>NUCLEOTIDE SEQUENCE [LARGE SCALE GENOMIC DNA]</scope>
    <source>
        <strain evidence="11 12">DSM 28867</strain>
    </source>
</reference>
<dbReference type="GO" id="GO:0046872">
    <property type="term" value="F:metal ion binding"/>
    <property type="evidence" value="ECO:0007669"/>
    <property type="project" value="UniProtKB-KW"/>
</dbReference>
<evidence type="ECO:0000256" key="9">
    <source>
        <dbReference type="ARBA" id="ARBA00022842"/>
    </source>
</evidence>
<dbReference type="GO" id="GO:0002949">
    <property type="term" value="P:tRNA threonylcarbamoyladenosine modification"/>
    <property type="evidence" value="ECO:0007669"/>
    <property type="project" value="InterPro"/>
</dbReference>
<evidence type="ECO:0000313" key="11">
    <source>
        <dbReference type="EMBL" id="TDW25101.1"/>
    </source>
</evidence>
<dbReference type="Pfam" id="PF02367">
    <property type="entry name" value="TsaE"/>
    <property type="match status" value="1"/>
</dbReference>